<dbReference type="InterPro" id="IPR020843">
    <property type="entry name" value="ER"/>
</dbReference>
<dbReference type="Pfam" id="PF08240">
    <property type="entry name" value="ADH_N"/>
    <property type="match status" value="1"/>
</dbReference>
<dbReference type="Gene3D" id="3.40.50.720">
    <property type="entry name" value="NAD(P)-binding Rossmann-like Domain"/>
    <property type="match status" value="1"/>
</dbReference>
<keyword evidence="1" id="KW-0560">Oxidoreductase</keyword>
<gene>
    <name evidence="3" type="ORF">SAMN05192574_102761</name>
</gene>
<dbReference type="STRING" id="551995.SAMN05192574_102761"/>
<dbReference type="SMART" id="SM00829">
    <property type="entry name" value="PKS_ER"/>
    <property type="match status" value="1"/>
</dbReference>
<dbReference type="PROSITE" id="PS01162">
    <property type="entry name" value="QOR_ZETA_CRYSTAL"/>
    <property type="match status" value="1"/>
</dbReference>
<dbReference type="InterPro" id="IPR013154">
    <property type="entry name" value="ADH-like_N"/>
</dbReference>
<protein>
    <submittedName>
        <fullName evidence="3">NADPH:quinone reductase</fullName>
    </submittedName>
</protein>
<dbReference type="SUPFAM" id="SSF50129">
    <property type="entry name" value="GroES-like"/>
    <property type="match status" value="1"/>
</dbReference>
<proteinExistence type="predicted"/>
<dbReference type="CDD" id="cd08272">
    <property type="entry name" value="MDR6"/>
    <property type="match status" value="1"/>
</dbReference>
<evidence type="ECO:0000313" key="4">
    <source>
        <dbReference type="Proteomes" id="UP000198942"/>
    </source>
</evidence>
<feature type="domain" description="Enoyl reductase (ER)" evidence="2">
    <location>
        <begin position="16"/>
        <end position="332"/>
    </location>
</feature>
<evidence type="ECO:0000259" key="2">
    <source>
        <dbReference type="SMART" id="SM00829"/>
    </source>
</evidence>
<sequence length="336" mass="35302">METQNTTTMQALMATEANAPFTITEVERPAAAEGQVLVRIIASGVSVLDNKIRTGKGGHAKQPLPAILGMDFAGIVEAVGAGVTRFKAGDEVYGLAGGIGGLQGTYAQYAAFDADLLAVKPSSLSMRQSASMPLNFITAWEGLVDRANVHEGQKVLVHGGAGGVGHLAVQIARAFGADVYATGSAAQQQYIESIGATFIDYRATTVEEYVNKYTNGEGFDIVYDTLGGATLDASFVAARYYTGHVVSCLGWGEHKLAPLSFRGATYSGVFTLMPMIAGKGRKHHGEIMEEATKLADAGKLVPLVDERSFTLASANDAHDILENGKANGKLVIDVAE</sequence>
<dbReference type="GO" id="GO:0008270">
    <property type="term" value="F:zinc ion binding"/>
    <property type="evidence" value="ECO:0007669"/>
    <property type="project" value="InterPro"/>
</dbReference>
<dbReference type="InterPro" id="IPR002364">
    <property type="entry name" value="Quin_OxRdtase/zeta-crystal_CS"/>
</dbReference>
<name>A0A1H8ENL0_9SPHI</name>
<dbReference type="EMBL" id="FOCL01000002">
    <property type="protein sequence ID" value="SEN20378.1"/>
    <property type="molecule type" value="Genomic_DNA"/>
</dbReference>
<dbReference type="PANTHER" id="PTHR11695:SF294">
    <property type="entry name" value="RETICULON-4-INTERACTING PROTEIN 1, MITOCHONDRIAL"/>
    <property type="match status" value="1"/>
</dbReference>
<evidence type="ECO:0000256" key="1">
    <source>
        <dbReference type="ARBA" id="ARBA00023002"/>
    </source>
</evidence>
<keyword evidence="4" id="KW-1185">Reference proteome</keyword>
<dbReference type="InterPro" id="IPR050700">
    <property type="entry name" value="YIM1/Zinc_Alcohol_DH_Fams"/>
</dbReference>
<dbReference type="PANTHER" id="PTHR11695">
    <property type="entry name" value="ALCOHOL DEHYDROGENASE RELATED"/>
    <property type="match status" value="1"/>
</dbReference>
<dbReference type="InterPro" id="IPR036291">
    <property type="entry name" value="NAD(P)-bd_dom_sf"/>
</dbReference>
<dbReference type="SUPFAM" id="SSF51735">
    <property type="entry name" value="NAD(P)-binding Rossmann-fold domains"/>
    <property type="match status" value="1"/>
</dbReference>
<dbReference type="InterPro" id="IPR011032">
    <property type="entry name" value="GroES-like_sf"/>
</dbReference>
<dbReference type="Gene3D" id="3.90.180.10">
    <property type="entry name" value="Medium-chain alcohol dehydrogenases, catalytic domain"/>
    <property type="match status" value="1"/>
</dbReference>
<reference evidence="4" key="1">
    <citation type="submission" date="2016-10" db="EMBL/GenBank/DDBJ databases">
        <authorList>
            <person name="Varghese N."/>
            <person name="Submissions S."/>
        </authorList>
    </citation>
    <scope>NUCLEOTIDE SEQUENCE [LARGE SCALE GENOMIC DNA]</scope>
    <source>
        <strain evidence="4">Gh-48</strain>
    </source>
</reference>
<evidence type="ECO:0000313" key="3">
    <source>
        <dbReference type="EMBL" id="SEN20378.1"/>
    </source>
</evidence>
<dbReference type="AlphaFoldDB" id="A0A1H8ENL0"/>
<dbReference type="RefSeq" id="WP_208864667.1">
    <property type="nucleotide sequence ID" value="NZ_FOCL01000002.1"/>
</dbReference>
<accession>A0A1H8ENL0</accession>
<organism evidence="3 4">
    <name type="scientific">Mucilaginibacter gossypiicola</name>
    <dbReference type="NCBI Taxonomy" id="551995"/>
    <lineage>
        <taxon>Bacteria</taxon>
        <taxon>Pseudomonadati</taxon>
        <taxon>Bacteroidota</taxon>
        <taxon>Sphingobacteriia</taxon>
        <taxon>Sphingobacteriales</taxon>
        <taxon>Sphingobacteriaceae</taxon>
        <taxon>Mucilaginibacter</taxon>
    </lineage>
</organism>
<dbReference type="GO" id="GO:0016491">
    <property type="term" value="F:oxidoreductase activity"/>
    <property type="evidence" value="ECO:0007669"/>
    <property type="project" value="UniProtKB-KW"/>
</dbReference>
<dbReference type="Proteomes" id="UP000198942">
    <property type="component" value="Unassembled WGS sequence"/>
</dbReference>
<dbReference type="Pfam" id="PF13602">
    <property type="entry name" value="ADH_zinc_N_2"/>
    <property type="match status" value="1"/>
</dbReference>